<feature type="domain" description="N-acetyltransferase" evidence="1">
    <location>
        <begin position="20"/>
        <end position="173"/>
    </location>
</feature>
<dbReference type="PANTHER" id="PTHR39173">
    <property type="entry name" value="ACETYLTRANSFERASE"/>
    <property type="match status" value="1"/>
</dbReference>
<proteinExistence type="predicted"/>
<dbReference type="RefSeq" id="WP_088993051.1">
    <property type="nucleotide sequence ID" value="NZ_LT607750.1"/>
</dbReference>
<dbReference type="Gene3D" id="3.40.630.30">
    <property type="match status" value="1"/>
</dbReference>
<gene>
    <name evidence="2" type="ORF">GA0070609_1414</name>
</gene>
<name>A0A1C5HEU3_9ACTN</name>
<dbReference type="Proteomes" id="UP000198217">
    <property type="component" value="Chromosome I"/>
</dbReference>
<sequence>MPELIAPTAHLHTAWLEAHAEWGPGQHEDGFGLDPSDDVTSPAGFAGWVGRLLDHSDPAKPLGAGRVPCTYRWIVEHDRVLGGIALRHGSSDYVRWAGHIGYGIRPSARRRGLATWALGRMLAEARTLGLERVLAVCAVDNAASARTIERCGGVLEGVGETRFGPARRYWIDL</sequence>
<evidence type="ECO:0000313" key="3">
    <source>
        <dbReference type="Proteomes" id="UP000198217"/>
    </source>
</evidence>
<evidence type="ECO:0000259" key="1">
    <source>
        <dbReference type="PROSITE" id="PS51186"/>
    </source>
</evidence>
<reference evidence="2 3" key="1">
    <citation type="submission" date="2016-06" db="EMBL/GenBank/DDBJ databases">
        <authorList>
            <person name="Kjaerup R.B."/>
            <person name="Dalgaard T.S."/>
            <person name="Juul-Madsen H.R."/>
        </authorList>
    </citation>
    <scope>NUCLEOTIDE SEQUENCE [LARGE SCALE GENOMIC DNA]</scope>
    <source>
        <strain evidence="2 3">DSM 43904</strain>
    </source>
</reference>
<dbReference type="SUPFAM" id="SSF55729">
    <property type="entry name" value="Acyl-CoA N-acyltransferases (Nat)"/>
    <property type="match status" value="1"/>
</dbReference>
<evidence type="ECO:0000313" key="2">
    <source>
        <dbReference type="EMBL" id="SCG44041.1"/>
    </source>
</evidence>
<dbReference type="PROSITE" id="PS51186">
    <property type="entry name" value="GNAT"/>
    <property type="match status" value="1"/>
</dbReference>
<dbReference type="InterPro" id="IPR016181">
    <property type="entry name" value="Acyl_CoA_acyltransferase"/>
</dbReference>
<keyword evidence="3" id="KW-1185">Reference proteome</keyword>
<protein>
    <submittedName>
        <fullName evidence="2">Predicted acetyltransferase</fullName>
    </submittedName>
</protein>
<organism evidence="2 3">
    <name type="scientific">Micromonospora echinaurantiaca</name>
    <dbReference type="NCBI Taxonomy" id="47857"/>
    <lineage>
        <taxon>Bacteria</taxon>
        <taxon>Bacillati</taxon>
        <taxon>Actinomycetota</taxon>
        <taxon>Actinomycetes</taxon>
        <taxon>Micromonosporales</taxon>
        <taxon>Micromonosporaceae</taxon>
        <taxon>Micromonospora</taxon>
    </lineage>
</organism>
<keyword evidence="2" id="KW-0808">Transferase</keyword>
<accession>A0A1C5HEU3</accession>
<dbReference type="InterPro" id="IPR000182">
    <property type="entry name" value="GNAT_dom"/>
</dbReference>
<dbReference type="Pfam" id="PF13302">
    <property type="entry name" value="Acetyltransf_3"/>
    <property type="match status" value="1"/>
</dbReference>
<dbReference type="GO" id="GO:0016747">
    <property type="term" value="F:acyltransferase activity, transferring groups other than amino-acyl groups"/>
    <property type="evidence" value="ECO:0007669"/>
    <property type="project" value="InterPro"/>
</dbReference>
<dbReference type="PANTHER" id="PTHR39173:SF1">
    <property type="entry name" value="ACETYLTRANSFERASE"/>
    <property type="match status" value="1"/>
</dbReference>
<dbReference type="AlphaFoldDB" id="A0A1C5HEU3"/>
<dbReference type="EMBL" id="LT607750">
    <property type="protein sequence ID" value="SCG44041.1"/>
    <property type="molecule type" value="Genomic_DNA"/>
</dbReference>
<dbReference type="CDD" id="cd04301">
    <property type="entry name" value="NAT_SF"/>
    <property type="match status" value="1"/>
</dbReference>